<name>A0A1C4Y5Y8_MICEC</name>
<dbReference type="RefSeq" id="WP_088982677.1">
    <property type="nucleotide sequence ID" value="NZ_LT607413.1"/>
</dbReference>
<dbReference type="PROSITE" id="PS00455">
    <property type="entry name" value="AMP_BINDING"/>
    <property type="match status" value="1"/>
</dbReference>
<dbReference type="OrthoDB" id="4477213at2"/>
<protein>
    <submittedName>
        <fullName evidence="3">L-prolyl-[peptidyl carrier protein] synthetase</fullName>
    </submittedName>
</protein>
<dbReference type="InterPro" id="IPR000873">
    <property type="entry name" value="AMP-dep_synth/lig_dom"/>
</dbReference>
<dbReference type="InterPro" id="IPR020845">
    <property type="entry name" value="AMP-binding_CS"/>
</dbReference>
<dbReference type="Gene3D" id="3.40.50.12780">
    <property type="entry name" value="N-terminal domain of ligase-like"/>
    <property type="match status" value="1"/>
</dbReference>
<accession>A0A1C4Y5Y8</accession>
<dbReference type="PANTHER" id="PTHR45527">
    <property type="entry name" value="NONRIBOSOMAL PEPTIDE SYNTHETASE"/>
    <property type="match status" value="1"/>
</dbReference>
<dbReference type="Gene3D" id="3.30.300.30">
    <property type="match status" value="1"/>
</dbReference>
<dbReference type="GO" id="GO:0043041">
    <property type="term" value="P:amino acid activation for nonribosomal peptide biosynthetic process"/>
    <property type="evidence" value="ECO:0007669"/>
    <property type="project" value="TreeGrafter"/>
</dbReference>
<dbReference type="CDD" id="cd05930">
    <property type="entry name" value="A_NRPS"/>
    <property type="match status" value="1"/>
</dbReference>
<reference evidence="4" key="1">
    <citation type="submission" date="2016-06" db="EMBL/GenBank/DDBJ databases">
        <authorList>
            <person name="Varghese N."/>
            <person name="Submissions Spin"/>
        </authorList>
    </citation>
    <scope>NUCLEOTIDE SEQUENCE [LARGE SCALE GENOMIC DNA]</scope>
    <source>
        <strain evidence="4">DSM 43816</strain>
    </source>
</reference>
<evidence type="ECO:0000313" key="3">
    <source>
        <dbReference type="EMBL" id="SCF16147.1"/>
    </source>
</evidence>
<dbReference type="Pfam" id="PF00501">
    <property type="entry name" value="AMP-binding"/>
    <property type="match status" value="1"/>
</dbReference>
<feature type="domain" description="AMP-binding enzyme C-terminal" evidence="2">
    <location>
        <begin position="404"/>
        <end position="478"/>
    </location>
</feature>
<dbReference type="Pfam" id="PF13193">
    <property type="entry name" value="AMP-binding_C"/>
    <property type="match status" value="1"/>
</dbReference>
<dbReference type="InterPro" id="IPR010071">
    <property type="entry name" value="AA_adenyl_dom"/>
</dbReference>
<sequence>MRLEEHVLRAATATPDAVAVCGPDACLTYRELNARADELAAGLRALGVDAGDRVVLWLPKSAFGVAVTQAVLRLGAAYVPVDPRVPALRAAALISDCAPAAVVTTDGRATDLAGRMASPPALIVHDDLSRWDSRSAPRPPRPSTPDVDLAYVLYTSGSTGMPKGVCVSHSAAAAFVDWAADEIGVTGGDRLANHAPLQFDLSVFDLYAAFRTGASVHLVPESTPARNLVRFIDDHAITVWYSVPSALTMMMEFGRLLDHDRLPLRTVVFAGETFPVEQLRALRQRWPSLGLYNFYGPTETNVCAFHRVGAIPADRTTPVPIGTAAAGDEIWAVRPDGTIAEPGEEGELMVAGPTLMTGYLNAEPLHGPYATGDVARRLSDGAFEYVGRRDHMVKVRGYRVEPAEIEAALHAHPDVVEATVVVTGSGHRARLRAWVRTRSGRALPLGEVKPFLAQRLAPHLVPDSVRTIDRLPRTANGKVDRRALVEDRTTAGRDGW</sequence>
<dbReference type="GO" id="GO:0005737">
    <property type="term" value="C:cytoplasm"/>
    <property type="evidence" value="ECO:0007669"/>
    <property type="project" value="TreeGrafter"/>
</dbReference>
<dbReference type="AlphaFoldDB" id="A0A1C4Y5Y8"/>
<proteinExistence type="predicted"/>
<organism evidence="3 4">
    <name type="scientific">Micromonospora echinospora</name>
    <name type="common">Micromonospora purpurea</name>
    <dbReference type="NCBI Taxonomy" id="1877"/>
    <lineage>
        <taxon>Bacteria</taxon>
        <taxon>Bacillati</taxon>
        <taxon>Actinomycetota</taxon>
        <taxon>Actinomycetes</taxon>
        <taxon>Micromonosporales</taxon>
        <taxon>Micromonosporaceae</taxon>
        <taxon>Micromonospora</taxon>
    </lineage>
</organism>
<dbReference type="NCBIfam" id="TIGR01733">
    <property type="entry name" value="AA-adenyl-dom"/>
    <property type="match status" value="1"/>
</dbReference>
<dbReference type="InterPro" id="IPR045851">
    <property type="entry name" value="AMP-bd_C_sf"/>
</dbReference>
<dbReference type="Proteomes" id="UP000198253">
    <property type="component" value="Chromosome I"/>
</dbReference>
<evidence type="ECO:0000259" key="1">
    <source>
        <dbReference type="Pfam" id="PF00501"/>
    </source>
</evidence>
<dbReference type="GO" id="GO:0031177">
    <property type="term" value="F:phosphopantetheine binding"/>
    <property type="evidence" value="ECO:0007669"/>
    <property type="project" value="TreeGrafter"/>
</dbReference>
<feature type="domain" description="AMP-dependent synthetase/ligase" evidence="1">
    <location>
        <begin position="9"/>
        <end position="360"/>
    </location>
</feature>
<dbReference type="InterPro" id="IPR025110">
    <property type="entry name" value="AMP-bd_C"/>
</dbReference>
<dbReference type="PANTHER" id="PTHR45527:SF1">
    <property type="entry name" value="FATTY ACID SYNTHASE"/>
    <property type="match status" value="1"/>
</dbReference>
<dbReference type="GO" id="GO:0044550">
    <property type="term" value="P:secondary metabolite biosynthetic process"/>
    <property type="evidence" value="ECO:0007669"/>
    <property type="project" value="TreeGrafter"/>
</dbReference>
<evidence type="ECO:0000313" key="4">
    <source>
        <dbReference type="Proteomes" id="UP000198253"/>
    </source>
</evidence>
<dbReference type="EMBL" id="LT607413">
    <property type="protein sequence ID" value="SCF16147.1"/>
    <property type="molecule type" value="Genomic_DNA"/>
</dbReference>
<gene>
    <name evidence="3" type="ORF">GA0070618_3619</name>
</gene>
<dbReference type="SUPFAM" id="SSF56801">
    <property type="entry name" value="Acetyl-CoA synthetase-like"/>
    <property type="match status" value="1"/>
</dbReference>
<keyword evidence="4" id="KW-1185">Reference proteome</keyword>
<dbReference type="InParanoid" id="A0A1C4Y5Y8"/>
<dbReference type="InterPro" id="IPR042099">
    <property type="entry name" value="ANL_N_sf"/>
</dbReference>
<evidence type="ECO:0000259" key="2">
    <source>
        <dbReference type="Pfam" id="PF13193"/>
    </source>
</evidence>